<dbReference type="AlphaFoldDB" id="A0A0R1LKB2"/>
<accession>A0A0R1LKB2</accession>
<proteinExistence type="predicted"/>
<feature type="transmembrane region" description="Helical" evidence="1">
    <location>
        <begin position="21"/>
        <end position="41"/>
    </location>
</feature>
<dbReference type="Proteomes" id="UP000051955">
    <property type="component" value="Unassembled WGS sequence"/>
</dbReference>
<keyword evidence="1" id="KW-0472">Membrane</keyword>
<evidence type="ECO:0000256" key="1">
    <source>
        <dbReference type="SAM" id="Phobius"/>
    </source>
</evidence>
<protein>
    <submittedName>
        <fullName evidence="2">Uncharacterized protein</fullName>
    </submittedName>
</protein>
<keyword evidence="3" id="KW-1185">Reference proteome</keyword>
<organism evidence="2 3">
    <name type="scientific">Levilactobacillus acidifarinae DSM 19394 = JCM 15949</name>
    <dbReference type="NCBI Taxonomy" id="1423715"/>
    <lineage>
        <taxon>Bacteria</taxon>
        <taxon>Bacillati</taxon>
        <taxon>Bacillota</taxon>
        <taxon>Bacilli</taxon>
        <taxon>Lactobacillales</taxon>
        <taxon>Lactobacillaceae</taxon>
        <taxon>Levilactobacillus</taxon>
    </lineage>
</organism>
<evidence type="ECO:0000313" key="2">
    <source>
        <dbReference type="EMBL" id="KRK96064.1"/>
    </source>
</evidence>
<keyword evidence="1" id="KW-1133">Transmembrane helix</keyword>
<feature type="transmembrane region" description="Helical" evidence="1">
    <location>
        <begin position="124"/>
        <end position="150"/>
    </location>
</feature>
<sequence length="154" mass="17603">MKRLKKFLKTPVGVSPDFHRLTNYLVVYCLGLPGYLVLIVLNCRFIRGTFIFNWDWASWYVTGCYLLLPVARIFGAVLSRSRRFSAAVQRRGPADQPDTVARTSTLLRQLPLNLRLLGPGDVPLIRLVLLVLGLIFTPFVLLGMLLLYGWRKRL</sequence>
<dbReference type="OrthoDB" id="2329993at2"/>
<dbReference type="EMBL" id="AZDV01000005">
    <property type="protein sequence ID" value="KRK96064.1"/>
    <property type="molecule type" value="Genomic_DNA"/>
</dbReference>
<comment type="caution">
    <text evidence="2">The sequence shown here is derived from an EMBL/GenBank/DDBJ whole genome shotgun (WGS) entry which is preliminary data.</text>
</comment>
<evidence type="ECO:0000313" key="3">
    <source>
        <dbReference type="Proteomes" id="UP000051955"/>
    </source>
</evidence>
<gene>
    <name evidence="2" type="ORF">FD25_GL002526</name>
</gene>
<dbReference type="RefSeq" id="WP_057801444.1">
    <property type="nucleotide sequence ID" value="NZ_AZDV01000005.1"/>
</dbReference>
<keyword evidence="1" id="KW-0812">Transmembrane</keyword>
<reference evidence="2 3" key="1">
    <citation type="journal article" date="2015" name="Genome Announc.">
        <title>Expanding the biotechnology potential of lactobacilli through comparative genomics of 213 strains and associated genera.</title>
        <authorList>
            <person name="Sun Z."/>
            <person name="Harris H.M."/>
            <person name="McCann A."/>
            <person name="Guo C."/>
            <person name="Argimon S."/>
            <person name="Zhang W."/>
            <person name="Yang X."/>
            <person name="Jeffery I.B."/>
            <person name="Cooney J.C."/>
            <person name="Kagawa T.F."/>
            <person name="Liu W."/>
            <person name="Song Y."/>
            <person name="Salvetti E."/>
            <person name="Wrobel A."/>
            <person name="Rasinkangas P."/>
            <person name="Parkhill J."/>
            <person name="Rea M.C."/>
            <person name="O'Sullivan O."/>
            <person name="Ritari J."/>
            <person name="Douillard F.P."/>
            <person name="Paul Ross R."/>
            <person name="Yang R."/>
            <person name="Briner A.E."/>
            <person name="Felis G.E."/>
            <person name="de Vos W.M."/>
            <person name="Barrangou R."/>
            <person name="Klaenhammer T.R."/>
            <person name="Caufield P.W."/>
            <person name="Cui Y."/>
            <person name="Zhang H."/>
            <person name="O'Toole P.W."/>
        </authorList>
    </citation>
    <scope>NUCLEOTIDE SEQUENCE [LARGE SCALE GENOMIC DNA]</scope>
    <source>
        <strain evidence="2 3">DSM 19394</strain>
    </source>
</reference>
<name>A0A0R1LKB2_9LACO</name>
<feature type="transmembrane region" description="Helical" evidence="1">
    <location>
        <begin position="56"/>
        <end position="75"/>
    </location>
</feature>
<dbReference type="PATRIC" id="fig|1423715.3.peg.2607"/>